<feature type="region of interest" description="Disordered" evidence="1">
    <location>
        <begin position="21"/>
        <end position="123"/>
    </location>
</feature>
<feature type="compositionally biased region" description="Low complexity" evidence="1">
    <location>
        <begin position="30"/>
        <end position="123"/>
    </location>
</feature>
<evidence type="ECO:0000313" key="3">
    <source>
        <dbReference type="WBParaSite" id="PSU_v2.g13503.t1"/>
    </source>
</evidence>
<accession>A0A914XZW5</accession>
<dbReference type="Proteomes" id="UP000887577">
    <property type="component" value="Unplaced"/>
</dbReference>
<dbReference type="WBParaSite" id="PSU_v2.g13503.t1">
    <property type="protein sequence ID" value="PSU_v2.g13503.t1"/>
    <property type="gene ID" value="PSU_v2.g13503"/>
</dbReference>
<reference evidence="3" key="1">
    <citation type="submission" date="2022-11" db="UniProtKB">
        <authorList>
            <consortium name="WormBaseParasite"/>
        </authorList>
    </citation>
    <scope>IDENTIFICATION</scope>
</reference>
<evidence type="ECO:0000313" key="2">
    <source>
        <dbReference type="Proteomes" id="UP000887577"/>
    </source>
</evidence>
<keyword evidence="2" id="KW-1185">Reference proteome</keyword>
<organism evidence="2 3">
    <name type="scientific">Panagrolaimus superbus</name>
    <dbReference type="NCBI Taxonomy" id="310955"/>
    <lineage>
        <taxon>Eukaryota</taxon>
        <taxon>Metazoa</taxon>
        <taxon>Ecdysozoa</taxon>
        <taxon>Nematoda</taxon>
        <taxon>Chromadorea</taxon>
        <taxon>Rhabditida</taxon>
        <taxon>Tylenchina</taxon>
        <taxon>Panagrolaimomorpha</taxon>
        <taxon>Panagrolaimoidea</taxon>
        <taxon>Panagrolaimidae</taxon>
        <taxon>Panagrolaimus</taxon>
    </lineage>
</organism>
<proteinExistence type="predicted"/>
<sequence length="358" mass="40308">MNSAKTDYIFLHPGKKCDKILGQNISDSRNSTSQTSTVSNSQTSTTASNISSQNSAQNSAQNSSQNSVQNSAQNSVQNSSQNSVQNSVQNSAQNSIQNSQNSAQNSIQNSQNSAQNSSQNSSYNSQEDILEVEILQSEGFKNRFQAKTYINESRGFLCTSECPFVPANFGKKLIPFLQNLAYSNSSNIFYVLEDFKNQCLQQISLHAPCFQGLRTIKRKYNELIRHVKIMASVNQIFQKCNFKILENFVNNQKLPIEIAEELHTKFLPKVSDLTEPMATAKYGILMEKFFKDDQDIAASFCQICHQIFRASSLMQMKYEIVEELCVQAIPGNLKENYRKESKILISVCVECRNNIKKV</sequence>
<name>A0A914XZW5_9BILA</name>
<protein>
    <submittedName>
        <fullName evidence="3">Uncharacterized protein</fullName>
    </submittedName>
</protein>
<dbReference type="AlphaFoldDB" id="A0A914XZW5"/>
<evidence type="ECO:0000256" key="1">
    <source>
        <dbReference type="SAM" id="MobiDB-lite"/>
    </source>
</evidence>